<feature type="domain" description="Peptide methionine sulphoxide reductase MsrA" evidence="3">
    <location>
        <begin position="10"/>
        <end position="160"/>
    </location>
</feature>
<evidence type="ECO:0000256" key="2">
    <source>
        <dbReference type="HAMAP-Rule" id="MF_01401"/>
    </source>
</evidence>
<comment type="catalytic activity">
    <reaction evidence="2">
        <text>[thioredoxin]-disulfide + L-methionine + H2O = L-methionine (S)-S-oxide + [thioredoxin]-dithiol</text>
        <dbReference type="Rhea" id="RHEA:19993"/>
        <dbReference type="Rhea" id="RHEA-COMP:10698"/>
        <dbReference type="Rhea" id="RHEA-COMP:10700"/>
        <dbReference type="ChEBI" id="CHEBI:15377"/>
        <dbReference type="ChEBI" id="CHEBI:29950"/>
        <dbReference type="ChEBI" id="CHEBI:50058"/>
        <dbReference type="ChEBI" id="CHEBI:57844"/>
        <dbReference type="ChEBI" id="CHEBI:58772"/>
        <dbReference type="EC" id="1.8.4.11"/>
    </reaction>
</comment>
<dbReference type="HAMAP" id="MF_01401">
    <property type="entry name" value="MsrA"/>
    <property type="match status" value="1"/>
</dbReference>
<dbReference type="EC" id="1.8.4.11" evidence="2"/>
<evidence type="ECO:0000256" key="1">
    <source>
        <dbReference type="ARBA" id="ARBA00023002"/>
    </source>
</evidence>
<comment type="similarity">
    <text evidence="2">Belongs to the MsrA Met sulfoxide reductase family.</text>
</comment>
<dbReference type="EMBL" id="DUFG01000028">
    <property type="protein sequence ID" value="HIH08853.1"/>
    <property type="molecule type" value="Genomic_DNA"/>
</dbReference>
<dbReference type="Gene3D" id="3.30.1060.10">
    <property type="entry name" value="Peptide methionine sulphoxide reductase MsrA"/>
    <property type="match status" value="1"/>
</dbReference>
<dbReference type="PANTHER" id="PTHR43774:SF1">
    <property type="entry name" value="PEPTIDE METHIONINE SULFOXIDE REDUCTASE MSRA 2"/>
    <property type="match status" value="1"/>
</dbReference>
<evidence type="ECO:0000313" key="5">
    <source>
        <dbReference type="Proteomes" id="UP000577419"/>
    </source>
</evidence>
<comment type="catalytic activity">
    <reaction evidence="2">
        <text>L-methionyl-[protein] + [thioredoxin]-disulfide + H2O = L-methionyl-(S)-S-oxide-[protein] + [thioredoxin]-dithiol</text>
        <dbReference type="Rhea" id="RHEA:14217"/>
        <dbReference type="Rhea" id="RHEA-COMP:10698"/>
        <dbReference type="Rhea" id="RHEA-COMP:10700"/>
        <dbReference type="Rhea" id="RHEA-COMP:12313"/>
        <dbReference type="Rhea" id="RHEA-COMP:12315"/>
        <dbReference type="ChEBI" id="CHEBI:15377"/>
        <dbReference type="ChEBI" id="CHEBI:16044"/>
        <dbReference type="ChEBI" id="CHEBI:29950"/>
        <dbReference type="ChEBI" id="CHEBI:44120"/>
        <dbReference type="ChEBI" id="CHEBI:50058"/>
        <dbReference type="EC" id="1.8.4.11"/>
    </reaction>
</comment>
<dbReference type="GO" id="GO:0008113">
    <property type="term" value="F:peptide-methionine (S)-S-oxide reductase activity"/>
    <property type="evidence" value="ECO:0007669"/>
    <property type="project" value="UniProtKB-UniRule"/>
</dbReference>
<comment type="caution">
    <text evidence="4">The sequence shown here is derived from an EMBL/GenBank/DDBJ whole genome shotgun (WGS) entry which is preliminary data.</text>
</comment>
<dbReference type="InterPro" id="IPR002569">
    <property type="entry name" value="Met_Sox_Rdtase_MsrA_dom"/>
</dbReference>
<accession>A0A7J4ITN5</accession>
<reference evidence="5" key="1">
    <citation type="journal article" date="2020" name="bioRxiv">
        <title>A rank-normalized archaeal taxonomy based on genome phylogeny resolves widespread incomplete and uneven classifications.</title>
        <authorList>
            <person name="Rinke C."/>
            <person name="Chuvochina M."/>
            <person name="Mussig A.J."/>
            <person name="Chaumeil P.-A."/>
            <person name="Waite D.W."/>
            <person name="Whitman W.B."/>
            <person name="Parks D.H."/>
            <person name="Hugenholtz P."/>
        </authorList>
    </citation>
    <scope>NUCLEOTIDE SEQUENCE [LARGE SCALE GENOMIC DNA]</scope>
</reference>
<protein>
    <recommendedName>
        <fullName evidence="2">Peptide methionine sulfoxide reductase MsrA</fullName>
        <shortName evidence="2">Protein-methionine-S-oxide reductase</shortName>
        <ecNumber evidence="2">1.8.4.11</ecNumber>
    </recommendedName>
    <alternativeName>
        <fullName evidence="2">Peptide-methionine (S)-S-oxide reductase</fullName>
        <shortName evidence="2">Peptide Met(O) reductase</shortName>
    </alternativeName>
</protein>
<name>A0A7J4ITN5_9ARCH</name>
<feature type="active site" evidence="2">
    <location>
        <position position="16"/>
    </location>
</feature>
<proteinExistence type="inferred from homology"/>
<dbReference type="PANTHER" id="PTHR43774">
    <property type="entry name" value="PEPTIDE METHIONINE SULFOXIDE REDUCTASE"/>
    <property type="match status" value="1"/>
</dbReference>
<keyword evidence="1 2" id="KW-0560">Oxidoreductase</keyword>
<dbReference type="Proteomes" id="UP000577419">
    <property type="component" value="Unassembled WGS sequence"/>
</dbReference>
<dbReference type="InterPro" id="IPR036509">
    <property type="entry name" value="Met_Sox_Rdtase_MsrA_sf"/>
</dbReference>
<evidence type="ECO:0000313" key="4">
    <source>
        <dbReference type="EMBL" id="HIH08853.1"/>
    </source>
</evidence>
<dbReference type="Pfam" id="PF01625">
    <property type="entry name" value="PMSR"/>
    <property type="match status" value="1"/>
</dbReference>
<dbReference type="NCBIfam" id="TIGR00401">
    <property type="entry name" value="msrA"/>
    <property type="match status" value="1"/>
</dbReference>
<gene>
    <name evidence="2 4" type="primary">msrA</name>
    <name evidence="4" type="ORF">HA237_05805</name>
</gene>
<organism evidence="4 5">
    <name type="scientific">Candidatus Iainarchaeum sp</name>
    <dbReference type="NCBI Taxonomy" id="3101447"/>
    <lineage>
        <taxon>Archaea</taxon>
        <taxon>Candidatus Iainarchaeota</taxon>
        <taxon>Candidatus Iainarchaeia</taxon>
        <taxon>Candidatus Iainarchaeales</taxon>
        <taxon>Candidatus Iainarchaeaceae</taxon>
        <taxon>Candidatus Iainarchaeum</taxon>
    </lineage>
</organism>
<sequence length="162" mass="18401">MAEKKKLGEAAFGAGCFWGVEAEFMNVKGVKETESGFMGGHTKNPSYEEVCSHTTGHAEVVHLKFDPNTVSYGKLLDGFFKIHDPTQLNRQGPDVGFQYRSAIFYYSPEQKKLAEQKIRELEKIKKFSGKIVTAVEPAKEFYRAEEYHQKYLQKRGIASCHI</sequence>
<comment type="function">
    <text evidence="2">Has an important function as a repair enzyme for proteins that have been inactivated by oxidation. Catalyzes the reversible oxidation-reduction of methionine sulfoxide in proteins to methionine.</text>
</comment>
<evidence type="ECO:0000259" key="3">
    <source>
        <dbReference type="Pfam" id="PF01625"/>
    </source>
</evidence>
<dbReference type="SUPFAM" id="SSF55068">
    <property type="entry name" value="Peptide methionine sulfoxide reductase"/>
    <property type="match status" value="1"/>
</dbReference>
<dbReference type="AlphaFoldDB" id="A0A7J4ITN5"/>